<feature type="compositionally biased region" description="Low complexity" evidence="2">
    <location>
        <begin position="51"/>
        <end position="73"/>
    </location>
</feature>
<feature type="region of interest" description="Disordered" evidence="2">
    <location>
        <begin position="1"/>
        <end position="121"/>
    </location>
</feature>
<dbReference type="AlphaFoldDB" id="R8BH89"/>
<dbReference type="EMBL" id="KB933201">
    <property type="protein sequence ID" value="EON98715.1"/>
    <property type="molecule type" value="Genomic_DNA"/>
</dbReference>
<feature type="region of interest" description="Disordered" evidence="2">
    <location>
        <begin position="348"/>
        <end position="378"/>
    </location>
</feature>
<reference evidence="5" key="1">
    <citation type="journal article" date="2013" name="Genome Announc.">
        <title>Draft genome sequence of the ascomycete Phaeoacremonium aleophilum strain UCR-PA7, a causal agent of the esca disease complex in grapevines.</title>
        <authorList>
            <person name="Blanco-Ulate B."/>
            <person name="Rolshausen P."/>
            <person name="Cantu D."/>
        </authorList>
    </citation>
    <scope>NUCLEOTIDE SEQUENCE [LARGE SCALE GENOMIC DNA]</scope>
    <source>
        <strain evidence="5">UCR-PA7</strain>
    </source>
</reference>
<dbReference type="RefSeq" id="XP_007916468.1">
    <property type="nucleotide sequence ID" value="XM_007918277.1"/>
</dbReference>
<keyword evidence="3" id="KW-1133">Transmembrane helix</keyword>
<evidence type="ECO:0000256" key="3">
    <source>
        <dbReference type="SAM" id="Phobius"/>
    </source>
</evidence>
<feature type="compositionally biased region" description="Low complexity" evidence="2">
    <location>
        <begin position="904"/>
        <end position="918"/>
    </location>
</feature>
<dbReference type="KEGG" id="tmn:UCRPA7_5733"/>
<feature type="coiled-coil region" evidence="1">
    <location>
        <begin position="586"/>
        <end position="620"/>
    </location>
</feature>
<feature type="transmembrane region" description="Helical" evidence="3">
    <location>
        <begin position="255"/>
        <end position="272"/>
    </location>
</feature>
<dbReference type="eggNOG" id="ENOG502QSPS">
    <property type="taxonomic scope" value="Eukaryota"/>
</dbReference>
<dbReference type="HOGENOM" id="CLU_005822_1_0_1"/>
<name>R8BH89_PHAM7</name>
<feature type="coiled-coil region" evidence="1">
    <location>
        <begin position="646"/>
        <end position="673"/>
    </location>
</feature>
<evidence type="ECO:0000256" key="2">
    <source>
        <dbReference type="SAM" id="MobiDB-lite"/>
    </source>
</evidence>
<evidence type="ECO:0000256" key="1">
    <source>
        <dbReference type="SAM" id="Coils"/>
    </source>
</evidence>
<keyword evidence="5" id="KW-1185">Reference proteome</keyword>
<feature type="compositionally biased region" description="Low complexity" evidence="2">
    <location>
        <begin position="102"/>
        <end position="111"/>
    </location>
</feature>
<feature type="compositionally biased region" description="Polar residues" evidence="2">
    <location>
        <begin position="884"/>
        <end position="897"/>
    </location>
</feature>
<dbReference type="GeneID" id="19326317"/>
<feature type="transmembrane region" description="Helical" evidence="3">
    <location>
        <begin position="208"/>
        <end position="227"/>
    </location>
</feature>
<proteinExistence type="predicted"/>
<accession>R8BH89</accession>
<organism evidence="4 5">
    <name type="scientific">Phaeoacremonium minimum (strain UCR-PA7)</name>
    <name type="common">Esca disease fungus</name>
    <name type="synonym">Togninia minima</name>
    <dbReference type="NCBI Taxonomy" id="1286976"/>
    <lineage>
        <taxon>Eukaryota</taxon>
        <taxon>Fungi</taxon>
        <taxon>Dikarya</taxon>
        <taxon>Ascomycota</taxon>
        <taxon>Pezizomycotina</taxon>
        <taxon>Sordariomycetes</taxon>
        <taxon>Sordariomycetidae</taxon>
        <taxon>Togniniales</taxon>
        <taxon>Togniniaceae</taxon>
        <taxon>Phaeoacremonium</taxon>
    </lineage>
</organism>
<evidence type="ECO:0000313" key="5">
    <source>
        <dbReference type="Proteomes" id="UP000014074"/>
    </source>
</evidence>
<feature type="compositionally biased region" description="Basic and acidic residues" evidence="2">
    <location>
        <begin position="77"/>
        <end position="94"/>
    </location>
</feature>
<evidence type="ECO:0000313" key="4">
    <source>
        <dbReference type="EMBL" id="EON98715.1"/>
    </source>
</evidence>
<dbReference type="Proteomes" id="UP000014074">
    <property type="component" value="Unassembled WGS sequence"/>
</dbReference>
<keyword evidence="3" id="KW-0812">Transmembrane</keyword>
<feature type="transmembrane region" description="Helical" evidence="3">
    <location>
        <begin position="160"/>
        <end position="188"/>
    </location>
</feature>
<protein>
    <submittedName>
        <fullName evidence="4">Putative ubiquitination network signaling protein</fullName>
    </submittedName>
</protein>
<sequence length="986" mass="106816">MPRAPSSNKRQQGAASTRDTRHENGLVGPGKRITRQRSQNPIDGSPRPAADDNAAVGLAAQPATSSSASAPLANGFAKHDDDMAPEHRTTESLRRASLGTYSEASSSESVSMPNGVHPVSEDAPMRIDVNAAKNTNVHRDTGPIDYALTVLRSCPLHDTIAILIILMQLSPVALSSIYMLFTLLTFVPPVTTSSGLSLTDIFDGVSTTSLWTLIVLDLVFFLVWIIVGMQEIVLDFAQVVIALTLGGGASSRAGTTHNIFFCAALILFSHFGRIPAIKRFTKLGALFEGGPFGSPDISESLETSVSAYAKKGAYGWVRSALAIHILMQGIVRYIRDWYLRREKRDQLSQGQLDPEAGKGAAFSGDGSTDGVPNTPDPDIIAQTTATAVSSKKRRKQSAQVRIRQPLWAALASTKIVMVKEYELSHATSESAGSNATDIHNLGNAPFNTQPEQIWICYVGCDEVCFNTSHFPDIHSSGQSHENGNAASSGIDTTKPFYVRVNNAVWQPTRIIPVESGEEEGCQGTRWTGDIYGLTPMSKYECEFVSTRTGEVLFSTSVRTIPAKLRDSDMGSRSHGTPRQYRHESPATTLKNSIAGMEAKLADEKARLKALRKENNRRTNAAKKEIERLTTAVQSAGGNDEKLRQKIAQNSTQQKQAEQSLLELETELKELETIPEEVLTEYRQKQDLYKAEKAQYEGARATYKSVKSSFDDEVKVLEEDQASLQAKRTKIAARLAKVESEHGRITDANARGLDEVDRRRQERAAYEAEQARAEQDYSERWEALRARNDEKTQTAANMAAALQSYINNFNHADGSFENGQYSNTYGPAPWTQSSSHYPNAMWSPGSSGAPAPAIMSTAPGGPPPLFPHQQAPHFHSHPLPKSRGRSSSMLSDISGFTQSTDDGDNLNGSNNGSSSSGNNTASFVPPILNQGSQPSFHAHPSMRGPTLPFVRTRKTSDGGSGSGSALSSEGSSGSRSGGSVRDPTSPI</sequence>
<feature type="region of interest" description="Disordered" evidence="2">
    <location>
        <begin position="840"/>
        <end position="986"/>
    </location>
</feature>
<feature type="region of interest" description="Disordered" evidence="2">
    <location>
        <begin position="566"/>
        <end position="585"/>
    </location>
</feature>
<gene>
    <name evidence="4" type="ORF">UCRPA7_5733</name>
</gene>
<feature type="compositionally biased region" description="Low complexity" evidence="2">
    <location>
        <begin position="962"/>
        <end position="978"/>
    </location>
</feature>
<feature type="compositionally biased region" description="Polar residues" evidence="2">
    <location>
        <begin position="1"/>
        <end position="17"/>
    </location>
</feature>
<dbReference type="OrthoDB" id="4158994at2759"/>
<keyword evidence="1" id="KW-0175">Coiled coil</keyword>
<feature type="compositionally biased region" description="Basic residues" evidence="2">
    <location>
        <begin position="873"/>
        <end position="883"/>
    </location>
</feature>
<keyword evidence="3" id="KW-0472">Membrane</keyword>